<dbReference type="AlphaFoldDB" id="A0A202E881"/>
<keyword evidence="1" id="KW-0472">Membrane</keyword>
<sequence>MSTGKGRSRSPATRNRSVTAIALAALVALSMVAMAATGGIVAADQQTQTDTDVQAYDDLEDASIFGAADEVYLQDNGSGVLVYEDDNDDISEFQLGADVSEGLAHVLIAGDAEGDEDIEGEFSAALEDDLFTAGGALAMEQPPELEDLDVEIVGEQTADTNEFSADIYALIGDGDDANDIEQASFEPNAQQQAPSLFESASTSGEVDVTADTFTTSGNVVVDFGEAMFDDTPEETFAFELSDTADGYELSVTEEETVTDTFSTNPDDWKTEADAKAALEAEYAGLADELGGEATVEIHHHDFEEIDDFTDWKELEYTITYEGIDEGLETTFAEELADDPAADISQEDAEEIAAQITELEIETIAFNMTSSAEEIEATWDVEISEYASVFEAFVELSEATVDDEDLFDEELEEFDTMLEAQQAADLRTTFEWDGEVAFTDEDQIEIIFEAESDTENYEAYTDELADRGVDVGDEEVIFEFTATTNDGEIEIDGEVEVGMDDLAETVLTSIAQEFQHESDELGSFASTLENADLEIAKVDADFDSETVTFEAGAKFDSTESLVESGLFGDDIVLTQIAGTEEDDGVATYVYLQNTEGEELLADDLSEHGLVDDETTVYDPGEGDREFAEMDTDAAAAYLGVDLDGDSIPGFGPVVVFAGMGAALVLFLSRRN</sequence>
<dbReference type="OrthoDB" id="169813at2157"/>
<proteinExistence type="predicted"/>
<name>A0A202E881_9EURY</name>
<gene>
    <name evidence="2" type="ORF">B2G88_08540</name>
</gene>
<dbReference type="EMBL" id="MWPH01000002">
    <property type="protein sequence ID" value="OVE84447.1"/>
    <property type="molecule type" value="Genomic_DNA"/>
</dbReference>
<evidence type="ECO:0000313" key="2">
    <source>
        <dbReference type="EMBL" id="OVE84447.1"/>
    </source>
</evidence>
<keyword evidence="1" id="KW-0812">Transmembrane</keyword>
<protein>
    <recommendedName>
        <fullName evidence="4">PGF-CTERM sorting domain-containing protein</fullName>
    </recommendedName>
</protein>
<dbReference type="RefSeq" id="WP_087714529.1">
    <property type="nucleotide sequence ID" value="NZ_MWPH01000002.1"/>
</dbReference>
<feature type="transmembrane region" description="Helical" evidence="1">
    <location>
        <begin position="648"/>
        <end position="666"/>
    </location>
</feature>
<evidence type="ECO:0008006" key="4">
    <source>
        <dbReference type="Google" id="ProtNLM"/>
    </source>
</evidence>
<evidence type="ECO:0000313" key="3">
    <source>
        <dbReference type="Proteomes" id="UP000196084"/>
    </source>
</evidence>
<accession>A0A202E881</accession>
<dbReference type="Proteomes" id="UP000196084">
    <property type="component" value="Unassembled WGS sequence"/>
</dbReference>
<organism evidence="2 3">
    <name type="scientific">Natronolimnobius baerhuensis</name>
    <dbReference type="NCBI Taxonomy" id="253108"/>
    <lineage>
        <taxon>Archaea</taxon>
        <taxon>Methanobacteriati</taxon>
        <taxon>Methanobacteriota</taxon>
        <taxon>Stenosarchaea group</taxon>
        <taxon>Halobacteria</taxon>
        <taxon>Halobacteriales</taxon>
        <taxon>Natrialbaceae</taxon>
        <taxon>Natronolimnobius</taxon>
    </lineage>
</organism>
<evidence type="ECO:0000256" key="1">
    <source>
        <dbReference type="SAM" id="Phobius"/>
    </source>
</evidence>
<keyword evidence="3" id="KW-1185">Reference proteome</keyword>
<reference evidence="2 3" key="1">
    <citation type="submission" date="2017-02" db="EMBL/GenBank/DDBJ databases">
        <title>Natronthermophilus aegyptiacus gen. nov.,sp. nov., an aerobic, extremely halophilic alkalithermophilic archaeon isolated from the athalassohaline Wadi An Natrun, Egypt.</title>
        <authorList>
            <person name="Zhao B."/>
        </authorList>
    </citation>
    <scope>NUCLEOTIDE SEQUENCE [LARGE SCALE GENOMIC DNA]</scope>
    <source>
        <strain evidence="2 3">CGMCC 1.3597</strain>
    </source>
</reference>
<keyword evidence="1" id="KW-1133">Transmembrane helix</keyword>
<comment type="caution">
    <text evidence="2">The sequence shown here is derived from an EMBL/GenBank/DDBJ whole genome shotgun (WGS) entry which is preliminary data.</text>
</comment>